<dbReference type="InterPro" id="IPR015655">
    <property type="entry name" value="PP2C"/>
</dbReference>
<dbReference type="InterPro" id="IPR036457">
    <property type="entry name" value="PPM-type-like_dom_sf"/>
</dbReference>
<dbReference type="CDD" id="cd00143">
    <property type="entry name" value="PP2Cc"/>
    <property type="match status" value="1"/>
</dbReference>
<organism evidence="2 3">
    <name type="scientific">Candidatus Ornithomonoglobus merdipullorum</name>
    <dbReference type="NCBI Taxonomy" id="2840895"/>
    <lineage>
        <taxon>Bacteria</taxon>
        <taxon>Bacillati</taxon>
        <taxon>Bacillota</taxon>
        <taxon>Clostridia</taxon>
        <taxon>Candidatus Ornithomonoglobus</taxon>
    </lineage>
</organism>
<dbReference type="SUPFAM" id="SSF81606">
    <property type="entry name" value="PP2C-like"/>
    <property type="match status" value="1"/>
</dbReference>
<feature type="domain" description="PPM-type phosphatase" evidence="1">
    <location>
        <begin position="4"/>
        <end position="241"/>
    </location>
</feature>
<dbReference type="PANTHER" id="PTHR13832">
    <property type="entry name" value="PROTEIN PHOSPHATASE 2C"/>
    <property type="match status" value="1"/>
</dbReference>
<dbReference type="InterPro" id="IPR001932">
    <property type="entry name" value="PPM-type_phosphatase-like_dom"/>
</dbReference>
<accession>A0A9D1SE84</accession>
<dbReference type="PANTHER" id="PTHR13832:SF860">
    <property type="entry name" value="PROTEIN PHOSPHATASE PHPP"/>
    <property type="match status" value="1"/>
</dbReference>
<dbReference type="SMART" id="SM00331">
    <property type="entry name" value="PP2C_SIG"/>
    <property type="match status" value="1"/>
</dbReference>
<dbReference type="AlphaFoldDB" id="A0A9D1SE84"/>
<sequence>MKLRIGALTDVGRVRKINEDSFRIFESEEYSYGIVADGMGGHQAGEVASAMAVDEISAYIDEHLSGELDRFQAMEVIRQGFLSANRKIYEFSCENERVMGMGTTATLCMLRGGYIIFAHVGDSRAYMIGDTISQITRDHSYVQELVKLGQITPEQAKHHPRRNIITRAMGVEKTVKVDTGVKPYNGERLLLCSDGLVDEIEDSELFDAARDGDPDECVRRLVNTANERGGNDNITAVIMEGEMTDA</sequence>
<dbReference type="EMBL" id="DVNB01000014">
    <property type="protein sequence ID" value="HIU56407.1"/>
    <property type="molecule type" value="Genomic_DNA"/>
</dbReference>
<evidence type="ECO:0000313" key="3">
    <source>
        <dbReference type="Proteomes" id="UP000824109"/>
    </source>
</evidence>
<protein>
    <submittedName>
        <fullName evidence="2">Stp1/IreP family PP2C-type Ser/Thr phosphatase</fullName>
    </submittedName>
</protein>
<reference evidence="2" key="1">
    <citation type="submission" date="2020-10" db="EMBL/GenBank/DDBJ databases">
        <authorList>
            <person name="Gilroy R."/>
        </authorList>
    </citation>
    <scope>NUCLEOTIDE SEQUENCE</scope>
    <source>
        <strain evidence="2">USAMLcec3-3695</strain>
    </source>
</reference>
<dbReference type="Pfam" id="PF13672">
    <property type="entry name" value="PP2C_2"/>
    <property type="match status" value="1"/>
</dbReference>
<comment type="caution">
    <text evidence="2">The sequence shown here is derived from an EMBL/GenBank/DDBJ whole genome shotgun (WGS) entry which is preliminary data.</text>
</comment>
<reference evidence="2" key="2">
    <citation type="journal article" date="2021" name="PeerJ">
        <title>Extensive microbial diversity within the chicken gut microbiome revealed by metagenomics and culture.</title>
        <authorList>
            <person name="Gilroy R."/>
            <person name="Ravi A."/>
            <person name="Getino M."/>
            <person name="Pursley I."/>
            <person name="Horton D.L."/>
            <person name="Alikhan N.F."/>
            <person name="Baker D."/>
            <person name="Gharbi K."/>
            <person name="Hall N."/>
            <person name="Watson M."/>
            <person name="Adriaenssens E.M."/>
            <person name="Foster-Nyarko E."/>
            <person name="Jarju S."/>
            <person name="Secka A."/>
            <person name="Antonio M."/>
            <person name="Oren A."/>
            <person name="Chaudhuri R.R."/>
            <person name="La Ragione R."/>
            <person name="Hildebrand F."/>
            <person name="Pallen M.J."/>
        </authorList>
    </citation>
    <scope>NUCLEOTIDE SEQUENCE</scope>
    <source>
        <strain evidence="2">USAMLcec3-3695</strain>
    </source>
</reference>
<dbReference type="NCBIfam" id="NF033484">
    <property type="entry name" value="Stp1_PP2C_phos"/>
    <property type="match status" value="1"/>
</dbReference>
<dbReference type="Gene3D" id="3.60.40.10">
    <property type="entry name" value="PPM-type phosphatase domain"/>
    <property type="match status" value="1"/>
</dbReference>
<dbReference type="Proteomes" id="UP000824109">
    <property type="component" value="Unassembled WGS sequence"/>
</dbReference>
<evidence type="ECO:0000313" key="2">
    <source>
        <dbReference type="EMBL" id="HIU56407.1"/>
    </source>
</evidence>
<proteinExistence type="predicted"/>
<evidence type="ECO:0000259" key="1">
    <source>
        <dbReference type="PROSITE" id="PS51746"/>
    </source>
</evidence>
<dbReference type="SMART" id="SM00332">
    <property type="entry name" value="PP2Cc"/>
    <property type="match status" value="1"/>
</dbReference>
<dbReference type="PROSITE" id="PS51746">
    <property type="entry name" value="PPM_2"/>
    <property type="match status" value="1"/>
</dbReference>
<name>A0A9D1SE84_9FIRM</name>
<dbReference type="GO" id="GO:0004722">
    <property type="term" value="F:protein serine/threonine phosphatase activity"/>
    <property type="evidence" value="ECO:0007669"/>
    <property type="project" value="InterPro"/>
</dbReference>
<gene>
    <name evidence="2" type="ORF">IAA61_01175</name>
</gene>